<gene>
    <name evidence="2" type="ORF">MARSALSMR5_01971</name>
</gene>
<evidence type="ECO:0000313" key="3">
    <source>
        <dbReference type="Proteomes" id="UP000193100"/>
    </source>
</evidence>
<dbReference type="Gene3D" id="3.40.50.300">
    <property type="entry name" value="P-loop containing nucleotide triphosphate hydrolases"/>
    <property type="match status" value="1"/>
</dbReference>
<dbReference type="InterPro" id="IPR027417">
    <property type="entry name" value="P-loop_NTPase"/>
</dbReference>
<keyword evidence="2" id="KW-0808">Transferase</keyword>
<organism evidence="2 3">
    <name type="scientific">Marinobacter salarius</name>
    <dbReference type="NCBI Taxonomy" id="1420917"/>
    <lineage>
        <taxon>Bacteria</taxon>
        <taxon>Pseudomonadati</taxon>
        <taxon>Pseudomonadota</taxon>
        <taxon>Gammaproteobacteria</taxon>
        <taxon>Pseudomonadales</taxon>
        <taxon>Marinobacteraceae</taxon>
        <taxon>Marinobacter</taxon>
    </lineage>
</organism>
<accession>A0A1W6K9E5</accession>
<dbReference type="AlphaFoldDB" id="A0A1W6K9E5"/>
<feature type="domain" description="Sulfotransferase" evidence="1">
    <location>
        <begin position="7"/>
        <end position="204"/>
    </location>
</feature>
<dbReference type="GO" id="GO:0008146">
    <property type="term" value="F:sulfotransferase activity"/>
    <property type="evidence" value="ECO:0007669"/>
    <property type="project" value="InterPro"/>
</dbReference>
<dbReference type="SUPFAM" id="SSF52540">
    <property type="entry name" value="P-loop containing nucleoside triphosphate hydrolases"/>
    <property type="match status" value="1"/>
</dbReference>
<sequence length="250" mass="28219">MPLGTGKDKIIVAGMPKSGTTAIAKLLGASIQSPVCSDPFHQLDVRRVEYREALFSGELSVRKLWKEHRDVFSGRVIKDPNFPLFIDDLRGFLPDSDIVFIIRDPRSNIRSILNRLGISGDPCDNKDKVSQLKGAWFNVLSGVSPEFQGDDYLEKIAWRWRVSAENYLRNEDSIRLIRYEDFNVNKKGQIESLVSDLGLTVSSDISAEVDVQYQPKGKNSISFEDFFGVDNLARINKIVSPLMARFGYEV</sequence>
<dbReference type="EMBL" id="CP020931">
    <property type="protein sequence ID" value="ARM84048.1"/>
    <property type="molecule type" value="Genomic_DNA"/>
</dbReference>
<proteinExistence type="predicted"/>
<dbReference type="Pfam" id="PF00685">
    <property type="entry name" value="Sulfotransfer_1"/>
    <property type="match status" value="1"/>
</dbReference>
<evidence type="ECO:0000313" key="2">
    <source>
        <dbReference type="EMBL" id="ARM84048.1"/>
    </source>
</evidence>
<dbReference type="Proteomes" id="UP000193100">
    <property type="component" value="Chromosome"/>
</dbReference>
<evidence type="ECO:0000259" key="1">
    <source>
        <dbReference type="Pfam" id="PF00685"/>
    </source>
</evidence>
<name>A0A1W6K9E5_9GAMM</name>
<reference evidence="2 3" key="1">
    <citation type="submission" date="2017-04" db="EMBL/GenBank/DDBJ databases">
        <title>Genome Sequence of Marinobacter salarius strain SMR5 Isolated from a culture of the Diatom Skeletonema marinoi.</title>
        <authorList>
            <person name="Topel M."/>
            <person name="Pinder M.I.M."/>
            <person name="Johansson O.N."/>
            <person name="Kourtchenko O."/>
            <person name="Godhe A."/>
            <person name="Clarke A.K."/>
        </authorList>
    </citation>
    <scope>NUCLEOTIDE SEQUENCE [LARGE SCALE GENOMIC DNA]</scope>
    <source>
        <strain evidence="2 3">SMR5</strain>
    </source>
</reference>
<protein>
    <submittedName>
        <fullName evidence="2">Sulfotransferase family protein</fullName>
    </submittedName>
</protein>
<dbReference type="InterPro" id="IPR000863">
    <property type="entry name" value="Sulfotransferase_dom"/>
</dbReference>